<dbReference type="Pfam" id="PF06974">
    <property type="entry name" value="WS_DGAT_C"/>
    <property type="match status" value="1"/>
</dbReference>
<evidence type="ECO:0000256" key="5">
    <source>
        <dbReference type="ARBA" id="ARBA00022679"/>
    </source>
</evidence>
<dbReference type="InterPro" id="IPR045034">
    <property type="entry name" value="O-acyltransferase_WSD1-like"/>
</dbReference>
<keyword evidence="7" id="KW-0012">Acyltransferase</keyword>
<keyword evidence="11" id="KW-0472">Membrane</keyword>
<evidence type="ECO:0000256" key="10">
    <source>
        <dbReference type="ARBA" id="ARBA00048109"/>
    </source>
</evidence>
<comment type="pathway">
    <text evidence="4">Lipid metabolism.</text>
</comment>
<evidence type="ECO:0000256" key="8">
    <source>
        <dbReference type="ARBA" id="ARBA00024360"/>
    </source>
</evidence>
<evidence type="ECO:0000256" key="6">
    <source>
        <dbReference type="ARBA" id="ARBA00022824"/>
    </source>
</evidence>
<proteinExistence type="inferred from homology"/>
<evidence type="ECO:0000256" key="7">
    <source>
        <dbReference type="ARBA" id="ARBA00023315"/>
    </source>
</evidence>
<evidence type="ECO:0008006" key="16">
    <source>
        <dbReference type="Google" id="ProtNLM"/>
    </source>
</evidence>
<evidence type="ECO:0000313" key="15">
    <source>
        <dbReference type="Proteomes" id="UP000836841"/>
    </source>
</evidence>
<evidence type="ECO:0000256" key="9">
    <source>
        <dbReference type="ARBA" id="ARBA00047604"/>
    </source>
</evidence>
<feature type="domain" description="O-acyltransferase WSD1 C-terminal" evidence="13">
    <location>
        <begin position="268"/>
        <end position="412"/>
    </location>
</feature>
<dbReference type="PANTHER" id="PTHR31650">
    <property type="entry name" value="O-ACYLTRANSFERASE (WSD1-LIKE) FAMILY PROTEIN"/>
    <property type="match status" value="1"/>
</dbReference>
<feature type="domain" description="O-acyltransferase WSD1-like N-terminal" evidence="12">
    <location>
        <begin position="9"/>
        <end position="192"/>
    </location>
</feature>
<keyword evidence="15" id="KW-1185">Reference proteome</keyword>
<sequence length="421" mass="47218">GYDGRKWIKTKVNIEDHVVVPNVDLDKIGQNGDEYVGDYISRLTMITLDKSTPLWDIHILNVKTSDAEAVTVIRTHHSLGDATSLMSLLVASTRKTSDPKAFPTIPALKRRGTTSFSLIKKNWFMKFIFTMCNALILIWNTVIDVLLVWATILFLKDTETPLHSRKDTGSNLRRFYHRTVSLDDIRLIKKAMNMVWYDSSCAKCCKTINDVLLGVTQASVSRYMNCRYGNRKPEDGIRIRSGVAINLRSEVGLQPLADMMSKGSKCRWGNYVSLFLFPFSTGLETDPLVYLSKTKSTMDGMKNSLLPTIIFWSIKSIFNILGAKIGAVILKRTASNTTLCLSNVTGPIEEVSFKGHPIAYIALSTYGHSQALLIHFTSYAKDMLISIAIDPMVIPDPQELLDEMEDSLKAMKATLFERGLL</sequence>
<evidence type="ECO:0000259" key="12">
    <source>
        <dbReference type="Pfam" id="PF03007"/>
    </source>
</evidence>
<evidence type="ECO:0000259" key="13">
    <source>
        <dbReference type="Pfam" id="PF06974"/>
    </source>
</evidence>
<dbReference type="GO" id="GO:0047196">
    <property type="term" value="F:long-chain-alcohol O-fatty-acyltransferase activity"/>
    <property type="evidence" value="ECO:0007669"/>
    <property type="project" value="UniProtKB-EC"/>
</dbReference>
<name>A0AAU9RQN0_THLAR</name>
<dbReference type="GO" id="GO:0005886">
    <property type="term" value="C:plasma membrane"/>
    <property type="evidence" value="ECO:0007669"/>
    <property type="project" value="UniProtKB-SubCell"/>
</dbReference>
<reference evidence="14 15" key="1">
    <citation type="submission" date="2022-03" db="EMBL/GenBank/DDBJ databases">
        <authorList>
            <person name="Nunn A."/>
            <person name="Chopra R."/>
            <person name="Nunn A."/>
            <person name="Contreras Garrido A."/>
        </authorList>
    </citation>
    <scope>NUCLEOTIDE SEQUENCE [LARGE SCALE GENOMIC DNA]</scope>
</reference>
<evidence type="ECO:0000256" key="3">
    <source>
        <dbReference type="ARBA" id="ARBA00004771"/>
    </source>
</evidence>
<protein>
    <recommendedName>
        <fullName evidence="16">Diacylglycerol O-acyltransferase</fullName>
    </recommendedName>
</protein>
<comment type="pathway">
    <text evidence="3">Glycerolipid metabolism; triacylglycerol biosynthesis.</text>
</comment>
<organism evidence="14 15">
    <name type="scientific">Thlaspi arvense</name>
    <name type="common">Field penny-cress</name>
    <dbReference type="NCBI Taxonomy" id="13288"/>
    <lineage>
        <taxon>Eukaryota</taxon>
        <taxon>Viridiplantae</taxon>
        <taxon>Streptophyta</taxon>
        <taxon>Embryophyta</taxon>
        <taxon>Tracheophyta</taxon>
        <taxon>Spermatophyta</taxon>
        <taxon>Magnoliopsida</taxon>
        <taxon>eudicotyledons</taxon>
        <taxon>Gunneridae</taxon>
        <taxon>Pentapetalae</taxon>
        <taxon>rosids</taxon>
        <taxon>malvids</taxon>
        <taxon>Brassicales</taxon>
        <taxon>Brassicaceae</taxon>
        <taxon>Thlaspideae</taxon>
        <taxon>Thlaspi</taxon>
    </lineage>
</organism>
<keyword evidence="5" id="KW-0808">Transferase</keyword>
<dbReference type="AlphaFoldDB" id="A0AAU9RQN0"/>
<feature type="non-terminal residue" evidence="14">
    <location>
        <position position="421"/>
    </location>
</feature>
<evidence type="ECO:0000256" key="11">
    <source>
        <dbReference type="SAM" id="Phobius"/>
    </source>
</evidence>
<comment type="catalytic activity">
    <reaction evidence="10">
        <text>an acyl-CoA + a 1,2-diacyl-sn-glycerol = a triacyl-sn-glycerol + CoA</text>
        <dbReference type="Rhea" id="RHEA:10868"/>
        <dbReference type="ChEBI" id="CHEBI:17815"/>
        <dbReference type="ChEBI" id="CHEBI:57287"/>
        <dbReference type="ChEBI" id="CHEBI:58342"/>
        <dbReference type="ChEBI" id="CHEBI:64615"/>
        <dbReference type="EC" id="2.3.1.20"/>
    </reaction>
</comment>
<dbReference type="GO" id="GO:0019432">
    <property type="term" value="P:triglyceride biosynthetic process"/>
    <property type="evidence" value="ECO:0007669"/>
    <property type="project" value="TreeGrafter"/>
</dbReference>
<dbReference type="Proteomes" id="UP000836841">
    <property type="component" value="Chromosome 2"/>
</dbReference>
<comment type="subcellular location">
    <subcellularLocation>
        <location evidence="1">Cell membrane</location>
        <topology evidence="1">Single-pass membrane protein</topology>
    </subcellularLocation>
    <subcellularLocation>
        <location evidence="2">Endoplasmic reticulum membrane</location>
    </subcellularLocation>
</comment>
<keyword evidence="6" id="KW-0256">Endoplasmic reticulum</keyword>
<feature type="transmembrane region" description="Helical" evidence="11">
    <location>
        <begin position="127"/>
        <end position="155"/>
    </location>
</feature>
<evidence type="ECO:0000256" key="2">
    <source>
        <dbReference type="ARBA" id="ARBA00004586"/>
    </source>
</evidence>
<evidence type="ECO:0000313" key="14">
    <source>
        <dbReference type="EMBL" id="CAH2047139.1"/>
    </source>
</evidence>
<dbReference type="Pfam" id="PF03007">
    <property type="entry name" value="WS_DGAT_cat"/>
    <property type="match status" value="1"/>
</dbReference>
<dbReference type="InterPro" id="IPR004255">
    <property type="entry name" value="O-acyltransferase_WSD1_N"/>
</dbReference>
<comment type="similarity">
    <text evidence="8">In the N-terminal section; belongs to the long-chain O-acyltransferase family.</text>
</comment>
<accession>A0AAU9RQN0</accession>
<keyword evidence="11" id="KW-0812">Transmembrane</keyword>
<dbReference type="InterPro" id="IPR009721">
    <property type="entry name" value="O-acyltransferase_WSD1_C"/>
</dbReference>
<comment type="catalytic activity">
    <reaction evidence="9">
        <text>a long chain fatty alcohol + a fatty acyl-CoA = a long-chain alcohol wax ester + CoA</text>
        <dbReference type="Rhea" id="RHEA:38443"/>
        <dbReference type="ChEBI" id="CHEBI:17135"/>
        <dbReference type="ChEBI" id="CHEBI:57287"/>
        <dbReference type="ChEBI" id="CHEBI:77636"/>
        <dbReference type="ChEBI" id="CHEBI:235323"/>
        <dbReference type="EC" id="2.3.1.75"/>
    </reaction>
</comment>
<dbReference type="EMBL" id="OU466858">
    <property type="protein sequence ID" value="CAH2047139.1"/>
    <property type="molecule type" value="Genomic_DNA"/>
</dbReference>
<evidence type="ECO:0000256" key="1">
    <source>
        <dbReference type="ARBA" id="ARBA00004162"/>
    </source>
</evidence>
<dbReference type="GO" id="GO:0004144">
    <property type="term" value="F:diacylglycerol O-acyltransferase activity"/>
    <property type="evidence" value="ECO:0007669"/>
    <property type="project" value="UniProtKB-EC"/>
</dbReference>
<keyword evidence="11" id="KW-1133">Transmembrane helix</keyword>
<gene>
    <name evidence="14" type="ORF">TAV2_LOCUS5456</name>
</gene>
<dbReference type="GO" id="GO:0005789">
    <property type="term" value="C:endoplasmic reticulum membrane"/>
    <property type="evidence" value="ECO:0007669"/>
    <property type="project" value="UniProtKB-SubCell"/>
</dbReference>
<evidence type="ECO:0000256" key="4">
    <source>
        <dbReference type="ARBA" id="ARBA00005189"/>
    </source>
</evidence>
<dbReference type="PANTHER" id="PTHR31650:SF44">
    <property type="entry name" value="WAX ESTER SYNTHASE_DIACYLGLYCEROL ACYLTRANSFERASE 10-RELATED"/>
    <property type="match status" value="1"/>
</dbReference>